<evidence type="ECO:0000313" key="3">
    <source>
        <dbReference type="Proteomes" id="UP000230843"/>
    </source>
</evidence>
<keyword evidence="1" id="KW-1133">Transmembrane helix</keyword>
<sequence>MLLPVVVVVGIIYGAYKFFPDDQGLMILFTFIGSGLGFLVWFLQTRKDIMLEESKEMFDPKTKKKFFFFK</sequence>
<proteinExistence type="predicted"/>
<evidence type="ECO:0000256" key="1">
    <source>
        <dbReference type="SAM" id="Phobius"/>
    </source>
</evidence>
<name>A0A2M7Z6H2_9BACT</name>
<dbReference type="AlphaFoldDB" id="A0A2M7Z6H2"/>
<dbReference type="Proteomes" id="UP000230843">
    <property type="component" value="Unassembled WGS sequence"/>
</dbReference>
<dbReference type="EMBL" id="PFVJ01000063">
    <property type="protein sequence ID" value="PJA89672.1"/>
    <property type="molecule type" value="Genomic_DNA"/>
</dbReference>
<feature type="transmembrane region" description="Helical" evidence="1">
    <location>
        <begin position="24"/>
        <end position="43"/>
    </location>
</feature>
<keyword evidence="1" id="KW-0812">Transmembrane</keyword>
<evidence type="ECO:0000313" key="2">
    <source>
        <dbReference type="EMBL" id="PJA89672.1"/>
    </source>
</evidence>
<keyword evidence="1" id="KW-0472">Membrane</keyword>
<accession>A0A2M7Z6H2</accession>
<reference evidence="3" key="1">
    <citation type="submission" date="2017-09" db="EMBL/GenBank/DDBJ databases">
        <title>Depth-based differentiation of microbial function through sediment-hosted aquifers and enrichment of novel symbionts in the deep terrestrial subsurface.</title>
        <authorList>
            <person name="Probst A.J."/>
            <person name="Ladd B."/>
            <person name="Jarett J.K."/>
            <person name="Geller-Mcgrath D.E."/>
            <person name="Sieber C.M.K."/>
            <person name="Emerson J.B."/>
            <person name="Anantharaman K."/>
            <person name="Thomas B.C."/>
            <person name="Malmstrom R."/>
            <person name="Stieglmeier M."/>
            <person name="Klingl A."/>
            <person name="Woyke T."/>
            <person name="Ryan C.M."/>
            <person name="Banfield J.F."/>
        </authorList>
    </citation>
    <scope>NUCLEOTIDE SEQUENCE [LARGE SCALE GENOMIC DNA]</scope>
</reference>
<protein>
    <submittedName>
        <fullName evidence="2">Uncharacterized protein</fullName>
    </submittedName>
</protein>
<gene>
    <name evidence="2" type="ORF">CO137_03050</name>
</gene>
<organism evidence="2 3">
    <name type="scientific">Candidatus Magasanikbacteria bacterium CG_4_9_14_3_um_filter_32_9</name>
    <dbReference type="NCBI Taxonomy" id="1974644"/>
    <lineage>
        <taxon>Bacteria</taxon>
        <taxon>Candidatus Magasanikiibacteriota</taxon>
    </lineage>
</organism>
<comment type="caution">
    <text evidence="2">The sequence shown here is derived from an EMBL/GenBank/DDBJ whole genome shotgun (WGS) entry which is preliminary data.</text>
</comment>